<sequence>METRQYIDLDTPLMNFGDSQSCFTIRDAVSGLSITGNTGSGKSTGSAANFALKYLKAGMGGLVLTVKPSDRRDWVKYCIHTGREKDLIIVEPGGRHRFNALKYISQEKDGERAITDNIVEVLNTVIRAEEDRQVRSDDSFWENALTTLMSMMVDLCLIAFGKVTIDDLYNIVQSLPRPNETLNDAIEPNSQSAFRQAYKLAKLSIDKKVATWKQKRTAEGNNQFANQSAYEEALYDAVPDARQFNYITEYFWNSFRFLSPKTRSLVEYIFSGFLYSFLREPVYSLFSKGESTFKPEDCFEGKIILLCLPIKKYHRVGRLCQTQFKYIWQRAVEKRVVDDYSLPVFLWSDEAQNTVHEHDSDFLATARSSRVATVFISQNLPNYYAAMGGEKGKYRVASMLANLSCKIFHSCTCIETNKWASDLVGEDYMPDPSMNISISQNNFTSGQNLSLKLQKVFRPEKFTTLKVGGASSNYNVEAIIYKQGDPIHRNKNYSIINFKQFF</sequence>
<evidence type="ECO:0000259" key="1">
    <source>
        <dbReference type="Pfam" id="PF12696"/>
    </source>
</evidence>
<reference evidence="2 3" key="1">
    <citation type="submission" date="2016-07" db="EMBL/GenBank/DDBJ databases">
        <title>Genomic analysis of zinc-resistant bacterium Mucilaginibacter pedocola TBZ30.</title>
        <authorList>
            <person name="Huang J."/>
            <person name="Tang J."/>
        </authorList>
    </citation>
    <scope>NUCLEOTIDE SEQUENCE [LARGE SCALE GENOMIC DNA]</scope>
    <source>
        <strain evidence="2 3">TBZ30</strain>
    </source>
</reference>
<evidence type="ECO:0000313" key="3">
    <source>
        <dbReference type="Proteomes" id="UP000189739"/>
    </source>
</evidence>
<dbReference type="Gene3D" id="3.40.50.300">
    <property type="entry name" value="P-loop containing nucleotide triphosphate hydrolases"/>
    <property type="match status" value="1"/>
</dbReference>
<dbReference type="AlphaFoldDB" id="A0A1S9P9Y6"/>
<keyword evidence="3" id="KW-1185">Reference proteome</keyword>
<dbReference type="InterPro" id="IPR027417">
    <property type="entry name" value="P-loop_NTPase"/>
</dbReference>
<organism evidence="2 3">
    <name type="scientific">Mucilaginibacter pedocola</name>
    <dbReference type="NCBI Taxonomy" id="1792845"/>
    <lineage>
        <taxon>Bacteria</taxon>
        <taxon>Pseudomonadati</taxon>
        <taxon>Bacteroidota</taxon>
        <taxon>Sphingobacteriia</taxon>
        <taxon>Sphingobacteriales</taxon>
        <taxon>Sphingobacteriaceae</taxon>
        <taxon>Mucilaginibacter</taxon>
    </lineage>
</organism>
<protein>
    <recommendedName>
        <fullName evidence="1">TraD/TraG TraM recognition site domain-containing protein</fullName>
    </recommendedName>
</protein>
<dbReference type="Pfam" id="PF12696">
    <property type="entry name" value="TraG-D_C"/>
    <property type="match status" value="1"/>
</dbReference>
<dbReference type="STRING" id="1792845.BC343_14965"/>
<dbReference type="InterPro" id="IPR032689">
    <property type="entry name" value="TraG-D_C"/>
</dbReference>
<evidence type="ECO:0000313" key="2">
    <source>
        <dbReference type="EMBL" id="OOQ57398.1"/>
    </source>
</evidence>
<comment type="caution">
    <text evidence="2">The sequence shown here is derived from an EMBL/GenBank/DDBJ whole genome shotgun (WGS) entry which is preliminary data.</text>
</comment>
<gene>
    <name evidence="2" type="ORF">BC343_14965</name>
</gene>
<dbReference type="RefSeq" id="WP_078350695.1">
    <property type="nucleotide sequence ID" value="NZ_MBTF01000036.1"/>
</dbReference>
<dbReference type="SUPFAM" id="SSF52540">
    <property type="entry name" value="P-loop containing nucleoside triphosphate hydrolases"/>
    <property type="match status" value="1"/>
</dbReference>
<dbReference type="EMBL" id="MBTF01000036">
    <property type="protein sequence ID" value="OOQ57398.1"/>
    <property type="molecule type" value="Genomic_DNA"/>
</dbReference>
<name>A0A1S9P9Y6_9SPHI</name>
<dbReference type="Proteomes" id="UP000189739">
    <property type="component" value="Unassembled WGS sequence"/>
</dbReference>
<feature type="domain" description="TraD/TraG TraM recognition site" evidence="1">
    <location>
        <begin position="343"/>
        <end position="465"/>
    </location>
</feature>
<dbReference type="OrthoDB" id="179860at2"/>
<accession>A0A1S9P9Y6</accession>
<proteinExistence type="predicted"/>